<feature type="transmembrane region" description="Helical" evidence="9">
    <location>
        <begin position="21"/>
        <end position="45"/>
    </location>
</feature>
<keyword evidence="7 9" id="KW-1133">Transmembrane helix</keyword>
<feature type="transmembrane region" description="Helical" evidence="9">
    <location>
        <begin position="207"/>
        <end position="225"/>
    </location>
</feature>
<evidence type="ECO:0000256" key="10">
    <source>
        <dbReference type="SAM" id="MobiDB-lite"/>
    </source>
</evidence>
<evidence type="ECO:0000256" key="9">
    <source>
        <dbReference type="RuleBase" id="RU368035"/>
    </source>
</evidence>
<comment type="catalytic activity">
    <reaction evidence="1 9">
        <text>riboflavin(in) = riboflavin(out)</text>
        <dbReference type="Rhea" id="RHEA:35015"/>
        <dbReference type="ChEBI" id="CHEBI:57986"/>
    </reaction>
</comment>
<keyword evidence="5 9" id="KW-1003">Cell membrane</keyword>
<feature type="region of interest" description="Disordered" evidence="10">
    <location>
        <begin position="249"/>
        <end position="269"/>
    </location>
</feature>
<keyword evidence="12" id="KW-1185">Reference proteome</keyword>
<comment type="similarity">
    <text evidence="3 9">Belongs to the riboflavin transporter family.</text>
</comment>
<feature type="transmembrane region" description="Helical" evidence="9">
    <location>
        <begin position="85"/>
        <end position="105"/>
    </location>
</feature>
<keyword evidence="6 9" id="KW-0812">Transmembrane</keyword>
<organism evidence="11 12">
    <name type="scientific">Anopheles culicifacies</name>
    <dbReference type="NCBI Taxonomy" id="139723"/>
    <lineage>
        <taxon>Eukaryota</taxon>
        <taxon>Metazoa</taxon>
        <taxon>Ecdysozoa</taxon>
        <taxon>Arthropoda</taxon>
        <taxon>Hexapoda</taxon>
        <taxon>Insecta</taxon>
        <taxon>Pterygota</taxon>
        <taxon>Neoptera</taxon>
        <taxon>Endopterygota</taxon>
        <taxon>Diptera</taxon>
        <taxon>Nematocera</taxon>
        <taxon>Culicoidea</taxon>
        <taxon>Culicidae</taxon>
        <taxon>Anophelinae</taxon>
        <taxon>Anopheles</taxon>
        <taxon>culicifacies species complex</taxon>
    </lineage>
</organism>
<feature type="transmembrane region" description="Helical" evidence="9">
    <location>
        <begin position="371"/>
        <end position="391"/>
    </location>
</feature>
<evidence type="ECO:0000256" key="5">
    <source>
        <dbReference type="ARBA" id="ARBA00022475"/>
    </source>
</evidence>
<proteinExistence type="inferred from homology"/>
<evidence type="ECO:0000256" key="4">
    <source>
        <dbReference type="ARBA" id="ARBA00022448"/>
    </source>
</evidence>
<feature type="transmembrane region" description="Helical" evidence="9">
    <location>
        <begin position="117"/>
        <end position="138"/>
    </location>
</feature>
<evidence type="ECO:0000313" key="12">
    <source>
        <dbReference type="Proteomes" id="UP000075883"/>
    </source>
</evidence>
<name>A0A182M7C9_9DIPT</name>
<dbReference type="PANTHER" id="PTHR12929">
    <property type="entry name" value="SOLUTE CARRIER FAMILY 52"/>
    <property type="match status" value="1"/>
</dbReference>
<dbReference type="GO" id="GO:0032217">
    <property type="term" value="F:riboflavin transmembrane transporter activity"/>
    <property type="evidence" value="ECO:0007669"/>
    <property type="project" value="UniProtKB-UniRule"/>
</dbReference>
<feature type="transmembrane region" description="Helical" evidence="9">
    <location>
        <begin position="150"/>
        <end position="173"/>
    </location>
</feature>
<dbReference type="EMBL" id="AXCM01005570">
    <property type="status" value="NOT_ANNOTATED_CDS"/>
    <property type="molecule type" value="Genomic_DNA"/>
</dbReference>
<comment type="function">
    <text evidence="9">Plasma membrane transporter mediating the uptake by cells of the water soluble vitamin B2/riboflavin that plays a key role in biochemical oxidation-reduction reactions of the carbohydrate, lipid, and amino acid metabolism.</text>
</comment>
<evidence type="ECO:0000313" key="11">
    <source>
        <dbReference type="EnsemblMetazoa" id="ACUA011310-PA"/>
    </source>
</evidence>
<evidence type="ECO:0000256" key="8">
    <source>
        <dbReference type="ARBA" id="ARBA00023136"/>
    </source>
</evidence>
<feature type="transmembrane region" description="Helical" evidence="9">
    <location>
        <begin position="340"/>
        <end position="359"/>
    </location>
</feature>
<feature type="transmembrane region" description="Helical" evidence="9">
    <location>
        <begin position="278"/>
        <end position="299"/>
    </location>
</feature>
<dbReference type="InterPro" id="IPR009357">
    <property type="entry name" value="Riboflavin_transptr"/>
</dbReference>
<evidence type="ECO:0000256" key="7">
    <source>
        <dbReference type="ARBA" id="ARBA00022989"/>
    </source>
</evidence>
<accession>A0A182M7C9</accession>
<protein>
    <recommendedName>
        <fullName evidence="9">Riboflavin transporter</fullName>
    </recommendedName>
</protein>
<dbReference type="GO" id="GO:0005886">
    <property type="term" value="C:plasma membrane"/>
    <property type="evidence" value="ECO:0007669"/>
    <property type="project" value="UniProtKB-SubCell"/>
</dbReference>
<dbReference type="Pfam" id="PF06237">
    <property type="entry name" value="SLC52_ribofla_tr"/>
    <property type="match status" value="1"/>
</dbReference>
<reference evidence="12" key="1">
    <citation type="submission" date="2013-09" db="EMBL/GenBank/DDBJ databases">
        <title>The Genome Sequence of Anopheles culicifacies species A.</title>
        <authorList>
            <consortium name="The Broad Institute Genomics Platform"/>
            <person name="Neafsey D.E."/>
            <person name="Besansky N."/>
            <person name="Howell P."/>
            <person name="Walton C."/>
            <person name="Young S.K."/>
            <person name="Zeng Q."/>
            <person name="Gargeya S."/>
            <person name="Fitzgerald M."/>
            <person name="Haas B."/>
            <person name="Abouelleil A."/>
            <person name="Allen A.W."/>
            <person name="Alvarado L."/>
            <person name="Arachchi H.M."/>
            <person name="Berlin A.M."/>
            <person name="Chapman S.B."/>
            <person name="Gainer-Dewar J."/>
            <person name="Goldberg J."/>
            <person name="Griggs A."/>
            <person name="Gujja S."/>
            <person name="Hansen M."/>
            <person name="Howarth C."/>
            <person name="Imamovic A."/>
            <person name="Ireland A."/>
            <person name="Larimer J."/>
            <person name="McCowan C."/>
            <person name="Murphy C."/>
            <person name="Pearson M."/>
            <person name="Poon T.W."/>
            <person name="Priest M."/>
            <person name="Roberts A."/>
            <person name="Saif S."/>
            <person name="Shea T."/>
            <person name="Sisk P."/>
            <person name="Sykes S."/>
            <person name="Wortman J."/>
            <person name="Nusbaum C."/>
            <person name="Birren B."/>
        </authorList>
    </citation>
    <scope>NUCLEOTIDE SEQUENCE [LARGE SCALE GENOMIC DNA]</scope>
    <source>
        <strain evidence="12">A-37</strain>
    </source>
</reference>
<comment type="subcellular location">
    <subcellularLocation>
        <location evidence="2 9">Cell membrane</location>
        <topology evidence="2 9">Multi-pass membrane protein</topology>
    </subcellularLocation>
</comment>
<reference evidence="11" key="2">
    <citation type="submission" date="2020-05" db="UniProtKB">
        <authorList>
            <consortium name="EnsemblMetazoa"/>
        </authorList>
    </citation>
    <scope>IDENTIFICATION</scope>
    <source>
        <strain evidence="11">A-37</strain>
    </source>
</reference>
<evidence type="ECO:0000256" key="1">
    <source>
        <dbReference type="ARBA" id="ARBA00000215"/>
    </source>
</evidence>
<evidence type="ECO:0000256" key="6">
    <source>
        <dbReference type="ARBA" id="ARBA00022692"/>
    </source>
</evidence>
<evidence type="ECO:0000256" key="2">
    <source>
        <dbReference type="ARBA" id="ARBA00004651"/>
    </source>
</evidence>
<feature type="transmembrane region" description="Helical" evidence="9">
    <location>
        <begin position="57"/>
        <end position="78"/>
    </location>
</feature>
<keyword evidence="4 9" id="KW-0813">Transport</keyword>
<dbReference type="STRING" id="139723.A0A182M7C9"/>
<keyword evidence="8 9" id="KW-0472">Membrane</keyword>
<dbReference type="AlphaFoldDB" id="A0A182M7C9"/>
<dbReference type="EnsemblMetazoa" id="ACUA011310-RA">
    <property type="protein sequence ID" value="ACUA011310-PA"/>
    <property type="gene ID" value="ACUA011310"/>
</dbReference>
<evidence type="ECO:0000256" key="3">
    <source>
        <dbReference type="ARBA" id="ARBA00006366"/>
    </source>
</evidence>
<sequence>MRKKLYMLCGINSERKLIVDFLAIVFGIGSWLGINSVYVQLPLLVGNAPEGWNLPSYLVVIIQLGNIGPLLYTAALRIKTFRDSYLIITLLVLGSCAAMATAFVYDQTVHVFGAERSVPLFITVFALALVGCTSSVLFMPYMGRFKGIYLITYLIGEGFSGFMPSIVALIQGIGGNAECILVNGTDPNEPPQYTSYTPPPRFGTRPYFIVSSVILAISMVAFVLLDRLSVCRGEYAAVSISNGNNYAYEPSSPNDEECRSQSEKTSAPAKASMDRTNYLMLMVLISVMCLFGNGFFPSIQSYSCLPYGNVAYHLTVTLSSMANPVACFLAFFVQKNSIRSIVALSVVFVPFAAYALTTSMTSPDPPLMHNVLGDILVVACWTLLVGLVSYIRLAITTLLRCEGGQTLVWVGVASQLGSLLAEHPDLHWEDVVNRLMAEQQYTGAIELHVNVIHYLPTFRPPSVPVQLSLPDSCPQKVFTCNRAPYGRICSLQLSMLIKFSGCSRLRLTRPPDSTRRSHTCELSLKFSSR</sequence>
<feature type="transmembrane region" description="Helical" evidence="9">
    <location>
        <begin position="311"/>
        <end position="333"/>
    </location>
</feature>
<dbReference type="VEuPathDB" id="VectorBase:ACUA011310"/>
<dbReference type="Proteomes" id="UP000075883">
    <property type="component" value="Unassembled WGS sequence"/>
</dbReference>
<dbReference type="PANTHER" id="PTHR12929:SF10">
    <property type="entry name" value="RIBOFLAVIN TRANSPORTER"/>
    <property type="match status" value="1"/>
</dbReference>